<dbReference type="RefSeq" id="XP_065328754.1">
    <property type="nucleotide sequence ID" value="XM_065472682.1"/>
</dbReference>
<evidence type="ECO:0000313" key="3">
    <source>
        <dbReference type="Proteomes" id="UP001334084"/>
    </source>
</evidence>
<name>A0AAX4J9E2_9MICR</name>
<organism evidence="2 3">
    <name type="scientific">Vairimorpha necatrix</name>
    <dbReference type="NCBI Taxonomy" id="6039"/>
    <lineage>
        <taxon>Eukaryota</taxon>
        <taxon>Fungi</taxon>
        <taxon>Fungi incertae sedis</taxon>
        <taxon>Microsporidia</taxon>
        <taxon>Nosematidae</taxon>
        <taxon>Vairimorpha</taxon>
    </lineage>
</organism>
<dbReference type="Proteomes" id="UP001334084">
    <property type="component" value="Chromosome 2"/>
</dbReference>
<keyword evidence="1" id="KW-0472">Membrane</keyword>
<sequence>MFCLIFNNVLTSREITKEGFDSTVLLTQDWQTHSIETKKCLQENANEYFMPKYHDMHDKSQENTEITSLLNHQKISETKKKKDGWAKVFVILFLVFIYILSIISVGVIIYYCRNDIIEFSRKIFTYVYQMLTTNSYNSSTPFTNETTINDF</sequence>
<feature type="transmembrane region" description="Helical" evidence="1">
    <location>
        <begin position="88"/>
        <end position="111"/>
    </location>
</feature>
<keyword evidence="1" id="KW-1133">Transmembrane helix</keyword>
<protein>
    <submittedName>
        <fullName evidence="2">Membrane protein</fullName>
    </submittedName>
</protein>
<keyword evidence="3" id="KW-1185">Reference proteome</keyword>
<evidence type="ECO:0000256" key="1">
    <source>
        <dbReference type="SAM" id="Phobius"/>
    </source>
</evidence>
<evidence type="ECO:0000313" key="2">
    <source>
        <dbReference type="EMBL" id="WUR02609.1"/>
    </source>
</evidence>
<dbReference type="EMBL" id="CP142727">
    <property type="protein sequence ID" value="WUR02609.1"/>
    <property type="molecule type" value="Genomic_DNA"/>
</dbReference>
<proteinExistence type="predicted"/>
<dbReference type="GeneID" id="90540423"/>
<dbReference type="AlphaFoldDB" id="A0AAX4J9E2"/>
<gene>
    <name evidence="2" type="ORF">VNE69_02133</name>
</gene>
<keyword evidence="1" id="KW-0812">Transmembrane</keyword>
<accession>A0AAX4J9E2</accession>
<dbReference type="KEGG" id="vnx:VNE69_02133"/>
<reference evidence="2" key="1">
    <citation type="journal article" date="2024" name="BMC Genomics">
        <title>Functional annotation of a divergent genome using sequence and structure-based similarity.</title>
        <authorList>
            <person name="Svedberg D."/>
            <person name="Winiger R.R."/>
            <person name="Berg A."/>
            <person name="Sharma H."/>
            <person name="Tellgren-Roth C."/>
            <person name="Debrunner-Vossbrinck B.A."/>
            <person name="Vossbrinck C.R."/>
            <person name="Barandun J."/>
        </authorList>
    </citation>
    <scope>NUCLEOTIDE SEQUENCE</scope>
    <source>
        <strain evidence="2">Illinois isolate</strain>
    </source>
</reference>